<dbReference type="OrthoDB" id="9983623at2"/>
<name>A0A261EXU1_9BIFI</name>
<comment type="caution">
    <text evidence="2">The sequence shown here is derived from an EMBL/GenBank/DDBJ whole genome shotgun (WGS) entry which is preliminary data.</text>
</comment>
<keyword evidence="3" id="KW-1185">Reference proteome</keyword>
<evidence type="ECO:0000313" key="3">
    <source>
        <dbReference type="Proteomes" id="UP000216454"/>
    </source>
</evidence>
<sequence length="218" mass="22205">MSRHFHFSRTAARTAAFRAAAAFSVFAVAGVGLAACGSQDSSTSAISAATLSATGSTTPATDACSTIPTSYIQETSKAYTLSVASDCAVTVKAVGESLYNSMLYKDGTLKQLDGSAMSWDTDASVTYTYVPQGALTKDAFSDIYAAVQKAGFSDSDMAKYAWLYYLPDGGDSSSAEIFREYSTEEANASASASASAAASSASAYASSGSASDASGSSE</sequence>
<protein>
    <recommendedName>
        <fullName evidence="4">Lipoprotein</fullName>
    </recommendedName>
</protein>
<reference evidence="2 3" key="1">
    <citation type="journal article" date="2017" name="BMC Genomics">
        <title>Comparative genomic and phylogenomic analyses of the Bifidobacteriaceae family.</title>
        <authorList>
            <person name="Lugli G.A."/>
            <person name="Milani C."/>
            <person name="Turroni F."/>
            <person name="Duranti S."/>
            <person name="Mancabelli L."/>
            <person name="Mangifesta M."/>
            <person name="Ferrario C."/>
            <person name="Modesto M."/>
            <person name="Mattarelli P."/>
            <person name="Jiri K."/>
            <person name="van Sinderen D."/>
            <person name="Ventura M."/>
        </authorList>
    </citation>
    <scope>NUCLEOTIDE SEQUENCE [LARGE SCALE GENOMIC DNA]</scope>
    <source>
        <strain evidence="2 3">DSM 24744</strain>
    </source>
</reference>
<dbReference type="Proteomes" id="UP000216454">
    <property type="component" value="Unassembled WGS sequence"/>
</dbReference>
<gene>
    <name evidence="2" type="ORF">PSSU_0896</name>
</gene>
<dbReference type="AlphaFoldDB" id="A0A261EXU1"/>
<feature type="chain" id="PRO_5012266559" description="Lipoprotein" evidence="1">
    <location>
        <begin position="35"/>
        <end position="218"/>
    </location>
</feature>
<accession>A0A261EXU1</accession>
<evidence type="ECO:0000313" key="2">
    <source>
        <dbReference type="EMBL" id="OZG51689.1"/>
    </source>
</evidence>
<evidence type="ECO:0008006" key="4">
    <source>
        <dbReference type="Google" id="ProtNLM"/>
    </source>
</evidence>
<feature type="signal peptide" evidence="1">
    <location>
        <begin position="1"/>
        <end position="34"/>
    </location>
</feature>
<proteinExistence type="predicted"/>
<dbReference type="EMBL" id="MWWQ01000007">
    <property type="protein sequence ID" value="OZG51689.1"/>
    <property type="molecule type" value="Genomic_DNA"/>
</dbReference>
<dbReference type="RefSeq" id="WP_094691260.1">
    <property type="nucleotide sequence ID" value="NZ_MWWQ01000007.1"/>
</dbReference>
<evidence type="ECO:0000256" key="1">
    <source>
        <dbReference type="SAM" id="SignalP"/>
    </source>
</evidence>
<organism evidence="2 3">
    <name type="scientific">Pseudoscardovia suis</name>
    <dbReference type="NCBI Taxonomy" id="987063"/>
    <lineage>
        <taxon>Bacteria</taxon>
        <taxon>Bacillati</taxon>
        <taxon>Actinomycetota</taxon>
        <taxon>Actinomycetes</taxon>
        <taxon>Bifidobacteriales</taxon>
        <taxon>Bifidobacteriaceae</taxon>
        <taxon>Pseudoscardovia</taxon>
    </lineage>
</organism>
<keyword evidence="1" id="KW-0732">Signal</keyword>